<sequence length="146" mass="17569">MLDLKKIHIGRLIKARHQELNIPIDRICRFFKLTEEEILNMFKQKNMNSDDMLKWSKLLKYDFFRFYSQHLILYAPQVKNSKNGNIALPQFRKNIYTKDIINFILEEINTGEKTRKEAVEYYGIPKTTLYKWISKYNADENSENPD</sequence>
<comment type="caution">
    <text evidence="1">The sequence shown here is derived from an EMBL/GenBank/DDBJ whole genome shotgun (WGS) entry which is preliminary data.</text>
</comment>
<dbReference type="InterPro" id="IPR009057">
    <property type="entry name" value="Homeodomain-like_sf"/>
</dbReference>
<keyword evidence="2" id="KW-1185">Reference proteome</keyword>
<evidence type="ECO:0000313" key="2">
    <source>
        <dbReference type="Proteomes" id="UP000028705"/>
    </source>
</evidence>
<dbReference type="Proteomes" id="UP000028705">
    <property type="component" value="Unassembled WGS sequence"/>
</dbReference>
<reference evidence="1 2" key="1">
    <citation type="submission" date="2014-07" db="EMBL/GenBank/DDBJ databases">
        <title>Genome of Chryseobacterium soli DSM 19298.</title>
        <authorList>
            <person name="Stropko S.J."/>
            <person name="Pipes S.E."/>
            <person name="Newman J."/>
        </authorList>
    </citation>
    <scope>NUCLEOTIDE SEQUENCE [LARGE SCALE GENOMIC DNA]</scope>
    <source>
        <strain evidence="1 2">DSM 19298</strain>
    </source>
</reference>
<gene>
    <name evidence="1" type="ORF">IW15_14390</name>
</gene>
<dbReference type="AlphaFoldDB" id="A0A086A5A6"/>
<accession>A0A086A5A6</accession>
<name>A0A086A5A6_9FLAO</name>
<protein>
    <submittedName>
        <fullName evidence="1">Transposase</fullName>
    </submittedName>
</protein>
<proteinExistence type="predicted"/>
<dbReference type="OrthoDB" id="799937at2"/>
<dbReference type="EMBL" id="JPRH01000005">
    <property type="protein sequence ID" value="KFF11870.1"/>
    <property type="molecule type" value="Genomic_DNA"/>
</dbReference>
<organism evidence="1 2">
    <name type="scientific">Chryseobacterium soli</name>
    <dbReference type="NCBI Taxonomy" id="445961"/>
    <lineage>
        <taxon>Bacteria</taxon>
        <taxon>Pseudomonadati</taxon>
        <taxon>Bacteroidota</taxon>
        <taxon>Flavobacteriia</taxon>
        <taxon>Flavobacteriales</taxon>
        <taxon>Weeksellaceae</taxon>
        <taxon>Chryseobacterium group</taxon>
        <taxon>Chryseobacterium</taxon>
    </lineage>
</organism>
<dbReference type="STRING" id="445961.IW15_14390"/>
<evidence type="ECO:0000313" key="1">
    <source>
        <dbReference type="EMBL" id="KFF11870.1"/>
    </source>
</evidence>
<dbReference type="RefSeq" id="WP_034712332.1">
    <property type="nucleotide sequence ID" value="NZ_JPRH01000005.1"/>
</dbReference>
<dbReference type="SUPFAM" id="SSF46689">
    <property type="entry name" value="Homeodomain-like"/>
    <property type="match status" value="1"/>
</dbReference>
<dbReference type="Gene3D" id="1.10.10.60">
    <property type="entry name" value="Homeodomain-like"/>
    <property type="match status" value="1"/>
</dbReference>